<feature type="compositionally biased region" description="Polar residues" evidence="1">
    <location>
        <begin position="150"/>
        <end position="163"/>
    </location>
</feature>
<feature type="region of interest" description="Disordered" evidence="1">
    <location>
        <begin position="198"/>
        <end position="243"/>
    </location>
</feature>
<feature type="region of interest" description="Disordered" evidence="1">
    <location>
        <begin position="146"/>
        <end position="171"/>
    </location>
</feature>
<feature type="compositionally biased region" description="Polar residues" evidence="1">
    <location>
        <begin position="225"/>
        <end position="241"/>
    </location>
</feature>
<comment type="caution">
    <text evidence="2">The sequence shown here is derived from an EMBL/GenBank/DDBJ whole genome shotgun (WGS) entry which is preliminary data.</text>
</comment>
<feature type="compositionally biased region" description="Basic and acidic residues" evidence="1">
    <location>
        <begin position="211"/>
        <end position="224"/>
    </location>
</feature>
<accession>A0A5J4T5P1</accession>
<dbReference type="AlphaFoldDB" id="A0A5J4T5P1"/>
<evidence type="ECO:0000313" key="3">
    <source>
        <dbReference type="Proteomes" id="UP000324800"/>
    </source>
</evidence>
<name>A0A5J4T5P1_9EUKA</name>
<feature type="region of interest" description="Disordered" evidence="1">
    <location>
        <begin position="83"/>
        <end position="125"/>
    </location>
</feature>
<feature type="non-terminal residue" evidence="2">
    <location>
        <position position="288"/>
    </location>
</feature>
<evidence type="ECO:0000313" key="2">
    <source>
        <dbReference type="EMBL" id="KAA6353051.1"/>
    </source>
</evidence>
<proteinExistence type="predicted"/>
<feature type="region of interest" description="Disordered" evidence="1">
    <location>
        <begin position="267"/>
        <end position="288"/>
    </location>
</feature>
<gene>
    <name evidence="2" type="ORF">EZS28_051422</name>
</gene>
<reference evidence="2 3" key="1">
    <citation type="submission" date="2019-03" db="EMBL/GenBank/DDBJ databases">
        <title>Single cell metagenomics reveals metabolic interactions within the superorganism composed of flagellate Streblomastix strix and complex community of Bacteroidetes bacteria on its surface.</title>
        <authorList>
            <person name="Treitli S.C."/>
            <person name="Kolisko M."/>
            <person name="Husnik F."/>
            <person name="Keeling P."/>
            <person name="Hampl V."/>
        </authorList>
    </citation>
    <scope>NUCLEOTIDE SEQUENCE [LARGE SCALE GENOMIC DNA]</scope>
    <source>
        <strain evidence="2">ST1C</strain>
    </source>
</reference>
<organism evidence="2 3">
    <name type="scientific">Streblomastix strix</name>
    <dbReference type="NCBI Taxonomy" id="222440"/>
    <lineage>
        <taxon>Eukaryota</taxon>
        <taxon>Metamonada</taxon>
        <taxon>Preaxostyla</taxon>
        <taxon>Oxymonadida</taxon>
        <taxon>Streblomastigidae</taxon>
        <taxon>Streblomastix</taxon>
    </lineage>
</organism>
<dbReference type="EMBL" id="SNRW01038856">
    <property type="protein sequence ID" value="KAA6353051.1"/>
    <property type="molecule type" value="Genomic_DNA"/>
</dbReference>
<evidence type="ECO:0000256" key="1">
    <source>
        <dbReference type="SAM" id="MobiDB-lite"/>
    </source>
</evidence>
<protein>
    <submittedName>
        <fullName evidence="2">Uncharacterized protein</fullName>
    </submittedName>
</protein>
<sequence>MLQLQWSLLQLQRDAVWSFKGSENLYQMPPTSNSRGQEAMQLENLRLRRRYSDPELVWLDDRNGQEPDQSHADSRVLGLAVAHENNDNTNDNIPKERSVEATKASDGTNQEKEARKNKGLSIGNLRDPIHKSTIQTRRTSHQVALKAERQGSSQQRLEQVDSTQQERDTRHNLMDQQVSPQSTIVLHETEQVDNNPDRRFEFRLGGNTNQREQREGVRTRRVEEQQPQEFQSMRSDCSSESAPRIPSRIDLITAYWNTITHRQHSYNELPQQRQRINHDCATSRQGPQ</sequence>
<dbReference type="Proteomes" id="UP000324800">
    <property type="component" value="Unassembled WGS sequence"/>
</dbReference>